<keyword evidence="6 9" id="KW-1133">Transmembrane helix</keyword>
<keyword evidence="7" id="KW-0406">Ion transport</keyword>
<sequence>MLVMLLITQWFGISMELGCFLGGFLIALSSSSSKSPTNQSVGGMRDLFSVVFFATIGFRVFPSFVVGELTVLLLLTFVVVGVKFVISVIVLRVLLPPKGQHLRWLLSSGLAQISEFCFVLSSRARRLKIISREVYLLILPGIHNHLSF</sequence>
<evidence type="ECO:0000256" key="4">
    <source>
        <dbReference type="ARBA" id="ARBA00022692"/>
    </source>
</evidence>
<evidence type="ECO:0000256" key="5">
    <source>
        <dbReference type="ARBA" id="ARBA00022729"/>
    </source>
</evidence>
<evidence type="ECO:0000256" key="8">
    <source>
        <dbReference type="ARBA" id="ARBA00023136"/>
    </source>
</evidence>
<dbReference type="AlphaFoldDB" id="E4YND0"/>
<dbReference type="Gene3D" id="1.20.1530.20">
    <property type="match status" value="1"/>
</dbReference>
<dbReference type="Pfam" id="PF00999">
    <property type="entry name" value="Na_H_Exchanger"/>
    <property type="match status" value="1"/>
</dbReference>
<feature type="transmembrane region" description="Helical" evidence="9">
    <location>
        <begin position="6"/>
        <end position="27"/>
    </location>
</feature>
<dbReference type="GO" id="GO:0015386">
    <property type="term" value="F:potassium:proton antiporter activity"/>
    <property type="evidence" value="ECO:0007669"/>
    <property type="project" value="InterPro"/>
</dbReference>
<evidence type="ECO:0000256" key="6">
    <source>
        <dbReference type="ARBA" id="ARBA00022989"/>
    </source>
</evidence>
<dbReference type="PANTHER" id="PTHR16254:SF14">
    <property type="entry name" value="TRANSMEMBRANE AND COILED-COIL DOMAIN-CONTAINING PROTEIN 3"/>
    <property type="match status" value="1"/>
</dbReference>
<evidence type="ECO:0000256" key="7">
    <source>
        <dbReference type="ARBA" id="ARBA00023065"/>
    </source>
</evidence>
<keyword evidence="3" id="KW-0050">Antiport</keyword>
<keyword evidence="8 9" id="KW-0472">Membrane</keyword>
<keyword evidence="5" id="KW-0732">Signal</keyword>
<organism evidence="11">
    <name type="scientific">Oikopleura dioica</name>
    <name type="common">Tunicate</name>
    <dbReference type="NCBI Taxonomy" id="34765"/>
    <lineage>
        <taxon>Eukaryota</taxon>
        <taxon>Metazoa</taxon>
        <taxon>Chordata</taxon>
        <taxon>Tunicata</taxon>
        <taxon>Appendicularia</taxon>
        <taxon>Copelata</taxon>
        <taxon>Oikopleuridae</taxon>
        <taxon>Oikopleura</taxon>
    </lineage>
</organism>
<comment type="subcellular location">
    <subcellularLocation>
        <location evidence="1">Membrane</location>
        <topology evidence="1">Multi-pass membrane protein</topology>
    </subcellularLocation>
</comment>
<keyword evidence="4 9" id="KW-0812">Transmembrane</keyword>
<evidence type="ECO:0000256" key="3">
    <source>
        <dbReference type="ARBA" id="ARBA00022449"/>
    </source>
</evidence>
<dbReference type="InterPro" id="IPR038770">
    <property type="entry name" value="Na+/solute_symporter_sf"/>
</dbReference>
<feature type="transmembrane region" description="Helical" evidence="9">
    <location>
        <begin position="47"/>
        <end position="65"/>
    </location>
</feature>
<dbReference type="InterPro" id="IPR045158">
    <property type="entry name" value="KEA4/5/6-like"/>
</dbReference>
<dbReference type="Proteomes" id="UP000011014">
    <property type="component" value="Unassembled WGS sequence"/>
</dbReference>
<dbReference type="InterPro" id="IPR006153">
    <property type="entry name" value="Cation/H_exchanger_TM"/>
</dbReference>
<evidence type="ECO:0000256" key="9">
    <source>
        <dbReference type="SAM" id="Phobius"/>
    </source>
</evidence>
<dbReference type="GO" id="GO:0016020">
    <property type="term" value="C:membrane"/>
    <property type="evidence" value="ECO:0007669"/>
    <property type="project" value="UniProtKB-SubCell"/>
</dbReference>
<reference evidence="11" key="1">
    <citation type="journal article" date="2010" name="Science">
        <title>Plasticity of animal genome architecture unmasked by rapid evolution of a pelagic tunicate.</title>
        <authorList>
            <person name="Denoeud F."/>
            <person name="Henriet S."/>
            <person name="Mungpakdee S."/>
            <person name="Aury J.M."/>
            <person name="Da Silva C."/>
            <person name="Brinkmann H."/>
            <person name="Mikhaleva J."/>
            <person name="Olsen L.C."/>
            <person name="Jubin C."/>
            <person name="Canestro C."/>
            <person name="Bouquet J.M."/>
            <person name="Danks G."/>
            <person name="Poulain J."/>
            <person name="Campsteijn C."/>
            <person name="Adamski M."/>
            <person name="Cross I."/>
            <person name="Yadetie F."/>
            <person name="Muffato M."/>
            <person name="Louis A."/>
            <person name="Butcher S."/>
            <person name="Tsagkogeorga G."/>
            <person name="Konrad A."/>
            <person name="Singh S."/>
            <person name="Jensen M.F."/>
            <person name="Cong E.H."/>
            <person name="Eikeseth-Otteraa H."/>
            <person name="Noel B."/>
            <person name="Anthouard V."/>
            <person name="Porcel B.M."/>
            <person name="Kachouri-Lafond R."/>
            <person name="Nishino A."/>
            <person name="Ugolini M."/>
            <person name="Chourrout P."/>
            <person name="Nishida H."/>
            <person name="Aasland R."/>
            <person name="Huzurbazar S."/>
            <person name="Westhof E."/>
            <person name="Delsuc F."/>
            <person name="Lehrach H."/>
            <person name="Reinhardt R."/>
            <person name="Weissenbach J."/>
            <person name="Roy S.W."/>
            <person name="Artiguenave F."/>
            <person name="Postlethwait J.H."/>
            <person name="Manak J.R."/>
            <person name="Thompson E.M."/>
            <person name="Jaillon O."/>
            <person name="Du Pasquier L."/>
            <person name="Boudinot P."/>
            <person name="Liberles D.A."/>
            <person name="Volff J.N."/>
            <person name="Philippe H."/>
            <person name="Lenhard B."/>
            <person name="Roest Crollius H."/>
            <person name="Wincker P."/>
            <person name="Chourrout D."/>
        </authorList>
    </citation>
    <scope>NUCLEOTIDE SEQUENCE [LARGE SCALE GENOMIC DNA]</scope>
</reference>
<feature type="domain" description="Cation/H+ exchanger transmembrane" evidence="10">
    <location>
        <begin position="2"/>
        <end position="138"/>
    </location>
</feature>
<evidence type="ECO:0000313" key="11">
    <source>
        <dbReference type="EMBL" id="CBY36978.1"/>
    </source>
</evidence>
<gene>
    <name evidence="11" type="ORF">GSOID_T00030040001</name>
</gene>
<protein>
    <recommendedName>
        <fullName evidence="10">Cation/H+ exchanger transmembrane domain-containing protein</fullName>
    </recommendedName>
</protein>
<dbReference type="PANTHER" id="PTHR16254">
    <property type="entry name" value="POTASSIUM/PROTON ANTIPORTER-RELATED"/>
    <property type="match status" value="1"/>
</dbReference>
<keyword evidence="2" id="KW-0813">Transport</keyword>
<feature type="transmembrane region" description="Helical" evidence="9">
    <location>
        <begin position="71"/>
        <end position="95"/>
    </location>
</feature>
<evidence type="ECO:0000259" key="10">
    <source>
        <dbReference type="Pfam" id="PF00999"/>
    </source>
</evidence>
<dbReference type="EMBL" id="FN654878">
    <property type="protein sequence ID" value="CBY36978.1"/>
    <property type="molecule type" value="Genomic_DNA"/>
</dbReference>
<proteinExistence type="predicted"/>
<evidence type="ECO:0000256" key="1">
    <source>
        <dbReference type="ARBA" id="ARBA00004141"/>
    </source>
</evidence>
<evidence type="ECO:0000256" key="2">
    <source>
        <dbReference type="ARBA" id="ARBA00022448"/>
    </source>
</evidence>
<accession>E4YND0</accession>
<name>E4YND0_OIKDI</name>